<dbReference type="EMBL" id="FRDL01000003">
    <property type="protein sequence ID" value="SHN59913.1"/>
    <property type="molecule type" value="Genomic_DNA"/>
</dbReference>
<organism evidence="1 2">
    <name type="scientific">Oceanicella actignis</name>
    <dbReference type="NCBI Taxonomy" id="1189325"/>
    <lineage>
        <taxon>Bacteria</taxon>
        <taxon>Pseudomonadati</taxon>
        <taxon>Pseudomonadota</taxon>
        <taxon>Alphaproteobacteria</taxon>
        <taxon>Rhodobacterales</taxon>
        <taxon>Paracoccaceae</taxon>
        <taxon>Oceanicella</taxon>
    </lineage>
</organism>
<gene>
    <name evidence="1" type="ORF">SAMN05216200_1037</name>
</gene>
<name>A0A1M7SN83_9RHOB</name>
<sequence length="113" mass="12674">MAETVVKITRWTTGHTVIEDRRSPRAPLSERERARFEAATAMIERAREEAIANGEIDPEKLEDDSDLPEGDRALLARMSDVGEWVGEVIELDENGDVIRRYAIDENGNPVADP</sequence>
<dbReference type="AlphaFoldDB" id="A0A1M7SN83"/>
<dbReference type="RefSeq" id="WP_125458991.1">
    <property type="nucleotide sequence ID" value="NZ_FOHL01000001.1"/>
</dbReference>
<evidence type="ECO:0000313" key="1">
    <source>
        <dbReference type="EMBL" id="SHN59913.1"/>
    </source>
</evidence>
<accession>A0A1M7SN83</accession>
<reference evidence="1 2" key="1">
    <citation type="submission" date="2016-12" db="EMBL/GenBank/DDBJ databases">
        <authorList>
            <person name="Song W.-J."/>
            <person name="Kurnit D.M."/>
        </authorList>
    </citation>
    <scope>NUCLEOTIDE SEQUENCE [LARGE SCALE GENOMIC DNA]</scope>
    <source>
        <strain evidence="1 2">CGMCC 1.10808</strain>
    </source>
</reference>
<proteinExistence type="predicted"/>
<dbReference type="STRING" id="1189325.SAMN04488119_1016"/>
<evidence type="ECO:0000313" key="2">
    <source>
        <dbReference type="Proteomes" id="UP000184066"/>
    </source>
</evidence>
<dbReference type="Proteomes" id="UP000184066">
    <property type="component" value="Unassembled WGS sequence"/>
</dbReference>
<protein>
    <submittedName>
        <fullName evidence="1">Uncharacterized protein</fullName>
    </submittedName>
</protein>
<keyword evidence="2" id="KW-1185">Reference proteome</keyword>